<dbReference type="AlphaFoldDB" id="A0A562SZN0"/>
<keyword evidence="3" id="KW-1185">Reference proteome</keyword>
<evidence type="ECO:0000313" key="3">
    <source>
        <dbReference type="Proteomes" id="UP000316778"/>
    </source>
</evidence>
<comment type="caution">
    <text evidence="2">The sequence shown here is derived from an EMBL/GenBank/DDBJ whole genome shotgun (WGS) entry which is preliminary data.</text>
</comment>
<organism evidence="2 3">
    <name type="scientific">Chitinophaga japonensis</name>
    <name type="common">Flexibacter japonensis</name>
    <dbReference type="NCBI Taxonomy" id="104662"/>
    <lineage>
        <taxon>Bacteria</taxon>
        <taxon>Pseudomonadati</taxon>
        <taxon>Bacteroidota</taxon>
        <taxon>Chitinophagia</taxon>
        <taxon>Chitinophagales</taxon>
        <taxon>Chitinophagaceae</taxon>
        <taxon>Chitinophaga</taxon>
    </lineage>
</organism>
<gene>
    <name evidence="2" type="ORF">LX66_3984</name>
</gene>
<proteinExistence type="predicted"/>
<dbReference type="EMBL" id="VLLG01000004">
    <property type="protein sequence ID" value="TWI86721.1"/>
    <property type="molecule type" value="Genomic_DNA"/>
</dbReference>
<dbReference type="Gene3D" id="1.20.120.450">
    <property type="entry name" value="dinb family like domain"/>
    <property type="match status" value="1"/>
</dbReference>
<dbReference type="Proteomes" id="UP000316778">
    <property type="component" value="Unassembled WGS sequence"/>
</dbReference>
<dbReference type="InterPro" id="IPR024775">
    <property type="entry name" value="DinB-like"/>
</dbReference>
<evidence type="ECO:0000259" key="1">
    <source>
        <dbReference type="Pfam" id="PF12867"/>
    </source>
</evidence>
<feature type="domain" description="DinB-like" evidence="1">
    <location>
        <begin position="10"/>
        <end position="158"/>
    </location>
</feature>
<dbReference type="Pfam" id="PF12867">
    <property type="entry name" value="DinB_2"/>
    <property type="match status" value="1"/>
</dbReference>
<reference evidence="2 3" key="1">
    <citation type="journal article" date="2013" name="Stand. Genomic Sci.">
        <title>Genomic Encyclopedia of Type Strains, Phase I: The one thousand microbial genomes (KMG-I) project.</title>
        <authorList>
            <person name="Kyrpides N.C."/>
            <person name="Woyke T."/>
            <person name="Eisen J.A."/>
            <person name="Garrity G."/>
            <person name="Lilburn T.G."/>
            <person name="Beck B.J."/>
            <person name="Whitman W.B."/>
            <person name="Hugenholtz P."/>
            <person name="Klenk H.P."/>
        </authorList>
    </citation>
    <scope>NUCLEOTIDE SEQUENCE [LARGE SCALE GENOMIC DNA]</scope>
    <source>
        <strain evidence="2 3">DSM 13484</strain>
    </source>
</reference>
<protein>
    <submittedName>
        <fullName evidence="2">DinB family protein</fullName>
    </submittedName>
</protein>
<accession>A0A562SZN0</accession>
<dbReference type="SUPFAM" id="SSF109854">
    <property type="entry name" value="DinB/YfiT-like putative metalloenzymes"/>
    <property type="match status" value="1"/>
</dbReference>
<dbReference type="InterPro" id="IPR034660">
    <property type="entry name" value="DinB/YfiT-like"/>
</dbReference>
<evidence type="ECO:0000313" key="2">
    <source>
        <dbReference type="EMBL" id="TWI86721.1"/>
    </source>
</evidence>
<dbReference type="RefSeq" id="WP_145716744.1">
    <property type="nucleotide sequence ID" value="NZ_BAAAFY010000004.1"/>
</dbReference>
<name>A0A562SZN0_CHIJA</name>
<sequence length="171" mass="19530">MNKQTFLQEFDHTCSTLLELLSSFSQEQLNTVPFAGSWTAGQVGRHLQKGSPEELLYGPVRPTERQPDEKVEELKMIFLDFETRLQSPDFVLPEDVTYHKEALVSALQHTIARVRAAVESRDMSATCTGFALPTMGELTGEEWAIFYLVHIQRHIQQLKRIYKAIMGKVYA</sequence>
<dbReference type="OrthoDB" id="679284at2"/>